<feature type="region of interest" description="Disordered" evidence="1">
    <location>
        <begin position="1"/>
        <end position="119"/>
    </location>
</feature>
<evidence type="ECO:0000313" key="3">
    <source>
        <dbReference type="Proteomes" id="UP000030512"/>
    </source>
</evidence>
<accession>A0A126T0W1</accession>
<keyword evidence="3" id="KW-1185">Reference proteome</keyword>
<feature type="compositionally biased region" description="Low complexity" evidence="1">
    <location>
        <begin position="64"/>
        <end position="75"/>
    </location>
</feature>
<sequence length="119" mass="12742">MEINTTYPNQNTLASQGVSREQKAGGIEESAERRKANNSQSQVERTEQSVSDTVNLSQESLKLAQAANGQNNDNQPRINSPEQAQAVVGKLISDIQSNPGQAQSAVANRPRANLGALLN</sequence>
<feature type="compositionally biased region" description="Polar residues" evidence="1">
    <location>
        <begin position="94"/>
        <end position="106"/>
    </location>
</feature>
<evidence type="ECO:0000313" key="2">
    <source>
        <dbReference type="EMBL" id="AMK75729.1"/>
    </source>
</evidence>
<evidence type="ECO:0000256" key="1">
    <source>
        <dbReference type="SAM" id="MobiDB-lite"/>
    </source>
</evidence>
<dbReference type="EMBL" id="CP014476">
    <property type="protein sequence ID" value="AMK75729.1"/>
    <property type="molecule type" value="Genomic_DNA"/>
</dbReference>
<dbReference type="Proteomes" id="UP000030512">
    <property type="component" value="Chromosome"/>
</dbReference>
<dbReference type="STRING" id="1538553.JT25_004390"/>
<feature type="compositionally biased region" description="Polar residues" evidence="1">
    <location>
        <begin position="1"/>
        <end position="19"/>
    </location>
</feature>
<feature type="compositionally biased region" description="Polar residues" evidence="1">
    <location>
        <begin position="37"/>
        <end position="60"/>
    </location>
</feature>
<dbReference type="AlphaFoldDB" id="A0A126T0W1"/>
<protein>
    <submittedName>
        <fullName evidence="2">Uncharacterized protein</fullName>
    </submittedName>
</protein>
<organism evidence="2 3">
    <name type="scientific">Methylomonas denitrificans</name>
    <dbReference type="NCBI Taxonomy" id="1538553"/>
    <lineage>
        <taxon>Bacteria</taxon>
        <taxon>Pseudomonadati</taxon>
        <taxon>Pseudomonadota</taxon>
        <taxon>Gammaproteobacteria</taxon>
        <taxon>Methylococcales</taxon>
        <taxon>Methylococcaceae</taxon>
        <taxon>Methylomonas</taxon>
    </lineage>
</organism>
<proteinExistence type="predicted"/>
<dbReference type="OrthoDB" id="5572931at2"/>
<dbReference type="KEGG" id="mdn:JT25_004390"/>
<reference evidence="2 3" key="1">
    <citation type="journal article" date="2015" name="Environ. Microbiol.">
        <title>Methane oxidation coupled to nitrate reduction under hypoxia by the Gammaproteobacterium Methylomonas denitrificans, sp. nov. type strain FJG1.</title>
        <authorList>
            <person name="Kits K.D."/>
            <person name="Klotz M.G."/>
            <person name="Stein L.Y."/>
        </authorList>
    </citation>
    <scope>NUCLEOTIDE SEQUENCE [LARGE SCALE GENOMIC DNA]</scope>
    <source>
        <strain evidence="2 3">FJG1</strain>
    </source>
</reference>
<dbReference type="RefSeq" id="WP_036274836.1">
    <property type="nucleotide sequence ID" value="NZ_CP014476.1"/>
</dbReference>
<name>A0A126T0W1_9GAMM</name>
<gene>
    <name evidence="2" type="ORF">JT25_004390</name>
</gene>